<proteinExistence type="inferred from homology"/>
<protein>
    <submittedName>
        <fullName evidence="3">BolA family transcriptional regulator</fullName>
    </submittedName>
</protein>
<reference evidence="3 4" key="1">
    <citation type="submission" date="2019-03" db="EMBL/GenBank/DDBJ databases">
        <title>The complete genome sequence of Swingsia_sp. F3b2 LMG30590(T).</title>
        <authorList>
            <person name="Chua K.-O."/>
            <person name="Chan K.-G."/>
            <person name="See-Too W.-S."/>
        </authorList>
    </citation>
    <scope>NUCLEOTIDE SEQUENCE [LARGE SCALE GENOMIC DNA]</scope>
    <source>
        <strain evidence="3 4">F3b2</strain>
    </source>
</reference>
<dbReference type="InterPro" id="IPR002634">
    <property type="entry name" value="BolA"/>
</dbReference>
<dbReference type="RefSeq" id="WP_141443711.1">
    <property type="nucleotide sequence ID" value="NZ_CP038231.1"/>
</dbReference>
<evidence type="ECO:0000256" key="1">
    <source>
        <dbReference type="ARBA" id="ARBA00005578"/>
    </source>
</evidence>
<dbReference type="Gene3D" id="3.30.300.90">
    <property type="entry name" value="BolA-like"/>
    <property type="match status" value="1"/>
</dbReference>
<organism evidence="3 4">
    <name type="scientific">Formicincola oecophyllae</name>
    <dbReference type="NCBI Taxonomy" id="2558361"/>
    <lineage>
        <taxon>Bacteria</taxon>
        <taxon>Pseudomonadati</taxon>
        <taxon>Pseudomonadota</taxon>
        <taxon>Alphaproteobacteria</taxon>
        <taxon>Acetobacterales</taxon>
        <taxon>Acetobacteraceae</taxon>
        <taxon>Formicincola</taxon>
    </lineage>
</organism>
<dbReference type="Pfam" id="PF01722">
    <property type="entry name" value="BolA"/>
    <property type="match status" value="1"/>
</dbReference>
<accession>A0A4Y6U9W2</accession>
<dbReference type="InterPro" id="IPR050961">
    <property type="entry name" value="BolA/IbaG_stress_morph_reg"/>
</dbReference>
<name>A0A4Y6U9W2_9PROT</name>
<dbReference type="EMBL" id="CP038231">
    <property type="protein sequence ID" value="QDH14004.1"/>
    <property type="molecule type" value="Genomic_DNA"/>
</dbReference>
<gene>
    <name evidence="3" type="ORF">E3E12_07230</name>
</gene>
<dbReference type="KEGG" id="swf:E3E12_07230"/>
<dbReference type="PANTHER" id="PTHR46229:SF2">
    <property type="entry name" value="BOLA-LIKE PROTEIN 1"/>
    <property type="match status" value="1"/>
</dbReference>
<dbReference type="OrthoDB" id="9796738at2"/>
<dbReference type="InterPro" id="IPR036065">
    <property type="entry name" value="BolA-like_sf"/>
</dbReference>
<evidence type="ECO:0000313" key="4">
    <source>
        <dbReference type="Proteomes" id="UP000318709"/>
    </source>
</evidence>
<evidence type="ECO:0000313" key="3">
    <source>
        <dbReference type="EMBL" id="QDH14004.1"/>
    </source>
</evidence>
<dbReference type="Proteomes" id="UP000318709">
    <property type="component" value="Chromosome"/>
</dbReference>
<evidence type="ECO:0000256" key="2">
    <source>
        <dbReference type="RuleBase" id="RU003860"/>
    </source>
</evidence>
<dbReference type="PIRSF" id="PIRSF003113">
    <property type="entry name" value="BolA"/>
    <property type="match status" value="1"/>
</dbReference>
<dbReference type="SUPFAM" id="SSF82657">
    <property type="entry name" value="BolA-like"/>
    <property type="match status" value="1"/>
</dbReference>
<comment type="similarity">
    <text evidence="1 2">Belongs to the BolA/IbaG family.</text>
</comment>
<keyword evidence="4" id="KW-1185">Reference proteome</keyword>
<sequence length="83" mass="8966">MPMKASVVLKTLQDAFPEGQVSLQPLATDGDHYACTVISERFRGVPRVRQHQMVYDAFGGRIGTELHALAVKTAVPDATPDAS</sequence>
<dbReference type="PANTHER" id="PTHR46229">
    <property type="entry name" value="BOLA TRANSCRIPTION REGULATOR"/>
    <property type="match status" value="1"/>
</dbReference>
<dbReference type="AlphaFoldDB" id="A0A4Y6U9W2"/>